<dbReference type="EMBL" id="CP119961">
    <property type="protein sequence ID" value="WFD39406.1"/>
    <property type="molecule type" value="Genomic_DNA"/>
</dbReference>
<keyword evidence="4 5" id="KW-0472">Membrane</keyword>
<dbReference type="InterPro" id="IPR006214">
    <property type="entry name" value="Bax_inhibitor_1-related"/>
</dbReference>
<comment type="similarity">
    <text evidence="5">Belongs to the BI1 family.</text>
</comment>
<organism evidence="7 8">
    <name type="scientific">Malassezia japonica</name>
    <dbReference type="NCBI Taxonomy" id="223818"/>
    <lineage>
        <taxon>Eukaryota</taxon>
        <taxon>Fungi</taxon>
        <taxon>Dikarya</taxon>
        <taxon>Basidiomycota</taxon>
        <taxon>Ustilaginomycotina</taxon>
        <taxon>Malasseziomycetes</taxon>
        <taxon>Malasseziales</taxon>
        <taxon>Malasseziaceae</taxon>
        <taxon>Malassezia</taxon>
    </lineage>
</organism>
<reference evidence="7" key="1">
    <citation type="submission" date="2023-03" db="EMBL/GenBank/DDBJ databases">
        <title>Mating type loci evolution in Malassezia.</title>
        <authorList>
            <person name="Coelho M.A."/>
        </authorList>
    </citation>
    <scope>NUCLEOTIDE SEQUENCE</scope>
    <source>
        <strain evidence="7">CBS 9431</strain>
    </source>
</reference>
<feature type="transmembrane region" description="Helical" evidence="5">
    <location>
        <begin position="135"/>
        <end position="155"/>
    </location>
</feature>
<proteinExistence type="inferred from homology"/>
<dbReference type="PANTHER" id="PTHR23291:SF50">
    <property type="entry name" value="PROTEIN LIFEGUARD 4"/>
    <property type="match status" value="1"/>
</dbReference>
<dbReference type="AlphaFoldDB" id="A0AAF0JFY4"/>
<evidence type="ECO:0000256" key="2">
    <source>
        <dbReference type="ARBA" id="ARBA00022692"/>
    </source>
</evidence>
<feature type="transmembrane region" description="Helical" evidence="5">
    <location>
        <begin position="82"/>
        <end position="101"/>
    </location>
</feature>
<feature type="transmembrane region" description="Helical" evidence="5">
    <location>
        <begin position="51"/>
        <end position="70"/>
    </location>
</feature>
<feature type="transmembrane region" description="Helical" evidence="5">
    <location>
        <begin position="108"/>
        <end position="129"/>
    </location>
</feature>
<feature type="transmembrane region" description="Helical" evidence="5">
    <location>
        <begin position="193"/>
        <end position="212"/>
    </location>
</feature>
<gene>
    <name evidence="7" type="ORF">MJAP1_002383</name>
</gene>
<evidence type="ECO:0000256" key="6">
    <source>
        <dbReference type="SAM" id="MobiDB-lite"/>
    </source>
</evidence>
<evidence type="ECO:0000313" key="8">
    <source>
        <dbReference type="Proteomes" id="UP001217754"/>
    </source>
</evidence>
<comment type="subcellular location">
    <subcellularLocation>
        <location evidence="1">Membrane</location>
        <topology evidence="1">Multi-pass membrane protein</topology>
    </subcellularLocation>
</comment>
<dbReference type="GeneID" id="85226034"/>
<evidence type="ECO:0000256" key="1">
    <source>
        <dbReference type="ARBA" id="ARBA00004141"/>
    </source>
</evidence>
<dbReference type="Pfam" id="PF01027">
    <property type="entry name" value="Bax1-I"/>
    <property type="match status" value="1"/>
</dbReference>
<keyword evidence="3 5" id="KW-1133">Transmembrane helix</keyword>
<sequence>MATQAPPPYTYSAVSQDPEAQLDGDDRDGYKFGATVEECVPEIRAMFVRKVYTVLFLQLLGTAIVAAAMTTAGAVNWVQNNMWFFFVPLVGSLVTLGFLYWKRQSHPLNLFLLGLFTFMEALSLGLLVAAMDRSVVLKAVFITTFMFAGLTIFTLQTEYDFSSLQSWLYWGLLMLVGTGFVQLFFPYNHLFELGYSVVGCAVFSGYILYDTYLIQQRLSPDDWILANISLYLDVVNLFLSVLRIMNAASDD</sequence>
<evidence type="ECO:0000313" key="7">
    <source>
        <dbReference type="EMBL" id="WFD39406.1"/>
    </source>
</evidence>
<feature type="region of interest" description="Disordered" evidence="6">
    <location>
        <begin position="1"/>
        <end position="21"/>
    </location>
</feature>
<accession>A0AAF0JFY4</accession>
<feature type="transmembrane region" description="Helical" evidence="5">
    <location>
        <begin position="167"/>
        <end position="187"/>
    </location>
</feature>
<evidence type="ECO:0000256" key="5">
    <source>
        <dbReference type="RuleBase" id="RU004379"/>
    </source>
</evidence>
<dbReference type="GO" id="GO:0016020">
    <property type="term" value="C:membrane"/>
    <property type="evidence" value="ECO:0007669"/>
    <property type="project" value="UniProtKB-SubCell"/>
</dbReference>
<dbReference type="Proteomes" id="UP001217754">
    <property type="component" value="Chromosome 4"/>
</dbReference>
<name>A0AAF0JFY4_9BASI</name>
<dbReference type="PANTHER" id="PTHR23291">
    <property type="entry name" value="BAX INHIBITOR-RELATED"/>
    <property type="match status" value="1"/>
</dbReference>
<feature type="transmembrane region" description="Helical" evidence="5">
    <location>
        <begin position="224"/>
        <end position="245"/>
    </location>
</feature>
<keyword evidence="2 5" id="KW-0812">Transmembrane</keyword>
<keyword evidence="8" id="KW-1185">Reference proteome</keyword>
<protein>
    <submittedName>
        <fullName evidence="7">Uncharacterized protein</fullName>
    </submittedName>
</protein>
<evidence type="ECO:0000256" key="4">
    <source>
        <dbReference type="ARBA" id="ARBA00023136"/>
    </source>
</evidence>
<evidence type="ECO:0000256" key="3">
    <source>
        <dbReference type="ARBA" id="ARBA00022989"/>
    </source>
</evidence>
<dbReference type="RefSeq" id="XP_060122303.1">
    <property type="nucleotide sequence ID" value="XM_060266320.1"/>
</dbReference>